<dbReference type="EC" id="2.7.11.22" evidence="2"/>
<sequence>MPLLSRSPSVQHIQTGASPTEEAVWERYRKGDQVGRGVYGIVYRAVDASSGSVVAVKRTPMEEEGVGSTTLREACILSRDNHRTNPSSKARRQSRHRKTVGAENVVQMRTVFQDTSHRHLFFIMDYAETDLAKHMKVHRRELGIQVDELSYTPTRDLQQMQQVQQVQQVPFRTKQPHQHFGLAPDIIRSCMRQILSGLSYAHGHKLTHRDLKPSNILINYSRPGDPTSELQVKIADFGLARIRLFPDRRHYTPETITMLYRAPEVFFGLREYGSAVDIWSCGCIFAELARGQPLFDGESEIGLLQDIQRKLGVISPGDVDGTKHSVLPFSKKVSITPLNNLVPLSSPGIDLLKSMLAHKSSTRIRSQLALRHSYFNIKQEIEE</sequence>
<keyword evidence="3 12" id="KW-0723">Serine/threonine-protein kinase</keyword>
<evidence type="ECO:0000313" key="16">
    <source>
        <dbReference type="Proteomes" id="UP001648503"/>
    </source>
</evidence>
<dbReference type="Gene3D" id="3.30.200.20">
    <property type="entry name" value="Phosphorylase Kinase, domain 1"/>
    <property type="match status" value="1"/>
</dbReference>
<proteinExistence type="inferred from homology"/>
<keyword evidence="6" id="KW-0418">Kinase</keyword>
<gene>
    <name evidence="15" type="ORF">BASA50_000796</name>
</gene>
<evidence type="ECO:0000256" key="11">
    <source>
        <dbReference type="PROSITE-ProRule" id="PRU10141"/>
    </source>
</evidence>
<feature type="compositionally biased region" description="Basic residues" evidence="13">
    <location>
        <begin position="89"/>
        <end position="99"/>
    </location>
</feature>
<comment type="similarity">
    <text evidence="1">Belongs to the protein kinase superfamily. CMGC Ser/Thr protein kinase family. CDC2/CDKX subfamily.</text>
</comment>
<dbReference type="SUPFAM" id="SSF56112">
    <property type="entry name" value="Protein kinase-like (PK-like)"/>
    <property type="match status" value="1"/>
</dbReference>
<comment type="catalytic activity">
    <reaction evidence="9">
        <text>L-threonyl-[protein] + ATP = O-phospho-L-threonyl-[protein] + ADP + H(+)</text>
        <dbReference type="Rhea" id="RHEA:46608"/>
        <dbReference type="Rhea" id="RHEA-COMP:11060"/>
        <dbReference type="Rhea" id="RHEA-COMP:11605"/>
        <dbReference type="ChEBI" id="CHEBI:15378"/>
        <dbReference type="ChEBI" id="CHEBI:30013"/>
        <dbReference type="ChEBI" id="CHEBI:30616"/>
        <dbReference type="ChEBI" id="CHEBI:61977"/>
        <dbReference type="ChEBI" id="CHEBI:456216"/>
        <dbReference type="EC" id="2.7.11.22"/>
    </reaction>
</comment>
<keyword evidence="5 11" id="KW-0547">Nucleotide-binding</keyword>
<feature type="compositionally biased region" description="Polar residues" evidence="13">
    <location>
        <begin position="1"/>
        <end position="18"/>
    </location>
</feature>
<dbReference type="InterPro" id="IPR000719">
    <property type="entry name" value="Prot_kinase_dom"/>
</dbReference>
<evidence type="ECO:0000256" key="10">
    <source>
        <dbReference type="ARBA" id="ARBA00048367"/>
    </source>
</evidence>
<dbReference type="PANTHER" id="PTHR24056">
    <property type="entry name" value="CELL DIVISION PROTEIN KINASE"/>
    <property type="match status" value="1"/>
</dbReference>
<evidence type="ECO:0000256" key="8">
    <source>
        <dbReference type="ARBA" id="ARBA00039266"/>
    </source>
</evidence>
<evidence type="ECO:0000256" key="4">
    <source>
        <dbReference type="ARBA" id="ARBA00022679"/>
    </source>
</evidence>
<keyword evidence="7 11" id="KW-0067">ATP-binding</keyword>
<dbReference type="PROSITE" id="PS00107">
    <property type="entry name" value="PROTEIN_KINASE_ATP"/>
    <property type="match status" value="1"/>
</dbReference>
<keyword evidence="16" id="KW-1185">Reference proteome</keyword>
<comment type="catalytic activity">
    <reaction evidence="10">
        <text>L-seryl-[protein] + ATP = O-phospho-L-seryl-[protein] + ADP + H(+)</text>
        <dbReference type="Rhea" id="RHEA:17989"/>
        <dbReference type="Rhea" id="RHEA-COMP:9863"/>
        <dbReference type="Rhea" id="RHEA-COMP:11604"/>
        <dbReference type="ChEBI" id="CHEBI:15378"/>
        <dbReference type="ChEBI" id="CHEBI:29999"/>
        <dbReference type="ChEBI" id="CHEBI:30616"/>
        <dbReference type="ChEBI" id="CHEBI:83421"/>
        <dbReference type="ChEBI" id="CHEBI:456216"/>
        <dbReference type="EC" id="2.7.11.22"/>
    </reaction>
</comment>
<dbReference type="InterPro" id="IPR011009">
    <property type="entry name" value="Kinase-like_dom_sf"/>
</dbReference>
<evidence type="ECO:0000313" key="15">
    <source>
        <dbReference type="EMBL" id="KAH6586091.1"/>
    </source>
</evidence>
<evidence type="ECO:0000256" key="5">
    <source>
        <dbReference type="ARBA" id="ARBA00022741"/>
    </source>
</evidence>
<dbReference type="Pfam" id="PF00069">
    <property type="entry name" value="Pkinase"/>
    <property type="match status" value="1"/>
</dbReference>
<keyword evidence="4" id="KW-0808">Transferase</keyword>
<feature type="domain" description="Protein kinase" evidence="14">
    <location>
        <begin position="28"/>
        <end position="375"/>
    </location>
</feature>
<comment type="caution">
    <text evidence="15">The sequence shown here is derived from an EMBL/GenBank/DDBJ whole genome shotgun (WGS) entry which is preliminary data.</text>
</comment>
<evidence type="ECO:0000256" key="13">
    <source>
        <dbReference type="SAM" id="MobiDB-lite"/>
    </source>
</evidence>
<protein>
    <recommendedName>
        <fullName evidence="8">Cyclin-dependent kinase 1</fullName>
        <ecNumber evidence="2">2.7.11.22</ecNumber>
    </recommendedName>
</protein>
<evidence type="ECO:0000256" key="9">
    <source>
        <dbReference type="ARBA" id="ARBA00047811"/>
    </source>
</evidence>
<dbReference type="PROSITE" id="PS50011">
    <property type="entry name" value="PROTEIN_KINASE_DOM"/>
    <property type="match status" value="1"/>
</dbReference>
<evidence type="ECO:0000256" key="3">
    <source>
        <dbReference type="ARBA" id="ARBA00022527"/>
    </source>
</evidence>
<dbReference type="SMART" id="SM00220">
    <property type="entry name" value="S_TKc"/>
    <property type="match status" value="1"/>
</dbReference>
<evidence type="ECO:0000256" key="2">
    <source>
        <dbReference type="ARBA" id="ARBA00012425"/>
    </source>
</evidence>
<evidence type="ECO:0000256" key="1">
    <source>
        <dbReference type="ARBA" id="ARBA00006485"/>
    </source>
</evidence>
<evidence type="ECO:0000259" key="14">
    <source>
        <dbReference type="PROSITE" id="PS50011"/>
    </source>
</evidence>
<feature type="binding site" evidence="11">
    <location>
        <position position="57"/>
    </location>
    <ligand>
        <name>ATP</name>
        <dbReference type="ChEBI" id="CHEBI:30616"/>
    </ligand>
</feature>
<accession>A0ABQ8ESY4</accession>
<dbReference type="PROSITE" id="PS00108">
    <property type="entry name" value="PROTEIN_KINASE_ST"/>
    <property type="match status" value="1"/>
</dbReference>
<name>A0ABQ8ESY4_9FUNG</name>
<evidence type="ECO:0000256" key="12">
    <source>
        <dbReference type="RuleBase" id="RU000304"/>
    </source>
</evidence>
<dbReference type="InterPro" id="IPR050108">
    <property type="entry name" value="CDK"/>
</dbReference>
<dbReference type="Gene3D" id="1.10.510.10">
    <property type="entry name" value="Transferase(Phosphotransferase) domain 1"/>
    <property type="match status" value="1"/>
</dbReference>
<dbReference type="InterPro" id="IPR017441">
    <property type="entry name" value="Protein_kinase_ATP_BS"/>
</dbReference>
<organism evidence="15 16">
    <name type="scientific">Batrachochytrium salamandrivorans</name>
    <dbReference type="NCBI Taxonomy" id="1357716"/>
    <lineage>
        <taxon>Eukaryota</taxon>
        <taxon>Fungi</taxon>
        <taxon>Fungi incertae sedis</taxon>
        <taxon>Chytridiomycota</taxon>
        <taxon>Chytridiomycota incertae sedis</taxon>
        <taxon>Chytridiomycetes</taxon>
        <taxon>Rhizophydiales</taxon>
        <taxon>Rhizophydiales incertae sedis</taxon>
        <taxon>Batrachochytrium</taxon>
    </lineage>
</organism>
<evidence type="ECO:0000256" key="6">
    <source>
        <dbReference type="ARBA" id="ARBA00022777"/>
    </source>
</evidence>
<dbReference type="Proteomes" id="UP001648503">
    <property type="component" value="Unassembled WGS sequence"/>
</dbReference>
<feature type="region of interest" description="Disordered" evidence="13">
    <location>
        <begin position="1"/>
        <end position="20"/>
    </location>
</feature>
<dbReference type="EMBL" id="JAFCIX010000576">
    <property type="protein sequence ID" value="KAH6586091.1"/>
    <property type="molecule type" value="Genomic_DNA"/>
</dbReference>
<dbReference type="InterPro" id="IPR008271">
    <property type="entry name" value="Ser/Thr_kinase_AS"/>
</dbReference>
<evidence type="ECO:0000256" key="7">
    <source>
        <dbReference type="ARBA" id="ARBA00022840"/>
    </source>
</evidence>
<dbReference type="PANTHER" id="PTHR24056:SF254">
    <property type="entry name" value="CYCLIN-DEPENDENT KINASE 2"/>
    <property type="match status" value="1"/>
</dbReference>
<feature type="region of interest" description="Disordered" evidence="13">
    <location>
        <begin position="78"/>
        <end position="99"/>
    </location>
</feature>
<reference evidence="15 16" key="1">
    <citation type="submission" date="2021-02" db="EMBL/GenBank/DDBJ databases">
        <title>Variation within the Batrachochytrium salamandrivorans European outbreak.</title>
        <authorList>
            <person name="Kelly M."/>
            <person name="Pasmans F."/>
            <person name="Shea T.P."/>
            <person name="Munoz J.F."/>
            <person name="Carranza S."/>
            <person name="Cuomo C.A."/>
            <person name="Martel A."/>
        </authorList>
    </citation>
    <scope>NUCLEOTIDE SEQUENCE [LARGE SCALE GENOMIC DNA]</scope>
    <source>
        <strain evidence="15 16">AMFP18/2</strain>
    </source>
</reference>